<dbReference type="InterPro" id="IPR034122">
    <property type="entry name" value="Retropepsin-like_bacterial"/>
</dbReference>
<organism evidence="2 3">
    <name type="scientific">Sphingomonas oligophenolica</name>
    <dbReference type="NCBI Taxonomy" id="301154"/>
    <lineage>
        <taxon>Bacteria</taxon>
        <taxon>Pseudomonadati</taxon>
        <taxon>Pseudomonadota</taxon>
        <taxon>Alphaproteobacteria</taxon>
        <taxon>Sphingomonadales</taxon>
        <taxon>Sphingomonadaceae</taxon>
        <taxon>Sphingomonas</taxon>
    </lineage>
</organism>
<keyword evidence="2" id="KW-0378">Hydrolase</keyword>
<dbReference type="InterPro" id="IPR011969">
    <property type="entry name" value="Clan_AA_Asp_peptidase_C"/>
</dbReference>
<dbReference type="InterPro" id="IPR021109">
    <property type="entry name" value="Peptidase_aspartic_dom_sf"/>
</dbReference>
<name>A0ABU9Y0Y6_9SPHN</name>
<dbReference type="Gene3D" id="2.40.70.10">
    <property type="entry name" value="Acid Proteases"/>
    <property type="match status" value="1"/>
</dbReference>
<evidence type="ECO:0000313" key="3">
    <source>
        <dbReference type="Proteomes" id="UP001419910"/>
    </source>
</evidence>
<dbReference type="CDD" id="cd05483">
    <property type="entry name" value="retropepsin_like_bacteria"/>
    <property type="match status" value="1"/>
</dbReference>
<dbReference type="RefSeq" id="WP_343887225.1">
    <property type="nucleotide sequence ID" value="NZ_BAAAEH010000002.1"/>
</dbReference>
<dbReference type="GO" id="GO:0008233">
    <property type="term" value="F:peptidase activity"/>
    <property type="evidence" value="ECO:0007669"/>
    <property type="project" value="UniProtKB-KW"/>
</dbReference>
<keyword evidence="1" id="KW-0472">Membrane</keyword>
<dbReference type="EC" id="3.4.23.-" evidence="2"/>
<dbReference type="SUPFAM" id="SSF50630">
    <property type="entry name" value="Acid proteases"/>
    <property type="match status" value="1"/>
</dbReference>
<evidence type="ECO:0000313" key="2">
    <source>
        <dbReference type="EMBL" id="MEN2789475.1"/>
    </source>
</evidence>
<gene>
    <name evidence="2" type="ORF">ABC974_07560</name>
</gene>
<dbReference type="Proteomes" id="UP001419910">
    <property type="component" value="Unassembled WGS sequence"/>
</dbReference>
<feature type="transmembrane region" description="Helical" evidence="1">
    <location>
        <begin position="39"/>
        <end position="59"/>
    </location>
</feature>
<feature type="transmembrane region" description="Helical" evidence="1">
    <location>
        <begin position="12"/>
        <end position="33"/>
    </location>
</feature>
<keyword evidence="1" id="KW-1133">Transmembrane helix</keyword>
<reference evidence="2 3" key="1">
    <citation type="submission" date="2024-05" db="EMBL/GenBank/DDBJ databases">
        <authorList>
            <person name="Liu Q."/>
            <person name="Xin Y.-H."/>
        </authorList>
    </citation>
    <scope>NUCLEOTIDE SEQUENCE [LARGE SCALE GENOMIC DNA]</scope>
    <source>
        <strain evidence="2 3">CGMCC 1.10181</strain>
    </source>
</reference>
<accession>A0ABU9Y0Y6</accession>
<dbReference type="NCBIfam" id="TIGR02281">
    <property type="entry name" value="clan_AA_DTGA"/>
    <property type="match status" value="1"/>
</dbReference>
<keyword evidence="1" id="KW-0812">Transmembrane</keyword>
<dbReference type="EMBL" id="JBDIME010000004">
    <property type="protein sequence ID" value="MEN2789475.1"/>
    <property type="molecule type" value="Genomic_DNA"/>
</dbReference>
<keyword evidence="3" id="KW-1185">Reference proteome</keyword>
<comment type="caution">
    <text evidence="2">The sequence shown here is derived from an EMBL/GenBank/DDBJ whole genome shotgun (WGS) entry which is preliminary data.</text>
</comment>
<evidence type="ECO:0000256" key="1">
    <source>
        <dbReference type="SAM" id="Phobius"/>
    </source>
</evidence>
<sequence>MASSDEISSLGAAMGPHAPLYLLLLILVIAALLARRATVFRSFLTIATWGALAALLLVVTGQRARFDPYLARLAAMLKLDGQEVVGKEVRIRMSPDGHFWARARIGGVERRMLIDSGATVTALSADSAAEMGLRPNDAVFPVVLNTANGQVAAQTATVDELRLGDITARDLTVVVSPAFGDTDVLGMNFLSRLKSWRVEDGTLILVPHHPQAETRQGPA</sequence>
<proteinExistence type="predicted"/>
<protein>
    <submittedName>
        <fullName evidence="2">TIGR02281 family clan AA aspartic protease</fullName>
        <ecNumber evidence="2">3.4.23.-</ecNumber>
    </submittedName>
</protein>
<dbReference type="GO" id="GO:0006508">
    <property type="term" value="P:proteolysis"/>
    <property type="evidence" value="ECO:0007669"/>
    <property type="project" value="UniProtKB-KW"/>
</dbReference>
<dbReference type="Pfam" id="PF13975">
    <property type="entry name" value="gag-asp_proteas"/>
    <property type="match status" value="1"/>
</dbReference>
<keyword evidence="2" id="KW-0645">Protease</keyword>